<keyword evidence="1" id="KW-0472">Membrane</keyword>
<feature type="transmembrane region" description="Helical" evidence="1">
    <location>
        <begin position="161"/>
        <end position="180"/>
    </location>
</feature>
<feature type="transmembrane region" description="Helical" evidence="1">
    <location>
        <begin position="192"/>
        <end position="214"/>
    </location>
</feature>
<evidence type="ECO:0000256" key="2">
    <source>
        <dbReference type="SAM" id="SignalP"/>
    </source>
</evidence>
<gene>
    <name evidence="3" type="ORF">TrST_g2758</name>
</gene>
<name>A0A9W7ELE4_9STRA</name>
<feature type="signal peptide" evidence="2">
    <location>
        <begin position="1"/>
        <end position="17"/>
    </location>
</feature>
<feature type="transmembrane region" description="Helical" evidence="1">
    <location>
        <begin position="530"/>
        <end position="550"/>
    </location>
</feature>
<feature type="transmembrane region" description="Helical" evidence="1">
    <location>
        <begin position="453"/>
        <end position="471"/>
    </location>
</feature>
<feature type="transmembrane region" description="Helical" evidence="1">
    <location>
        <begin position="351"/>
        <end position="372"/>
    </location>
</feature>
<feature type="transmembrane region" description="Helical" evidence="1">
    <location>
        <begin position="420"/>
        <end position="441"/>
    </location>
</feature>
<evidence type="ECO:0000313" key="3">
    <source>
        <dbReference type="EMBL" id="GMH85099.1"/>
    </source>
</evidence>
<keyword evidence="4" id="KW-1185">Reference proteome</keyword>
<sequence>MTVVVSTVVLSPGIIFALQMDETTSDSNADNVNLIMSRLRPLVQELVATEQRNQISTVKFLPESPTVGGSPTTTVANGMSDNHLSARASRRFSLGTTMLLDDVDTIIGEREKSRSSAVAPEGENLTTLPPLTLNDFGAISFWLRYMGYIPYSTGPHPLNRAIIYIHIGVAFYTFVMRVFAARIDYLLNDGSFAANMFMNVAVVGCTWGHCLMLMSSRGQGGRNRYKNMSESEDAKGEGEGLGLINGHNARTQSTQTGFEHSNTLLSFTEDRLGRENVLRKIHESFFWYMVSFRILCATFALMSAIGTIQIANGTKPLYERTGIYSVDFALQTGANLSGCMTGMETAFIAPLYVFLYTTIFSALLDELVYFIATKKNVPGRPSDVEDNRELSSEETLQIIIHEHKLIDSLLRVTCKRVESFVAFALGILFTIMLLIIFKYTLYSESESGESRVLGIQIIMFIIIFFLSLTFLRMLSKITTKCDLLPQMVNRIAASSSNSGKDPGSTLLATMCTTNFLEQSKMAWRINGARVTNVLVMRMVYVVGSFGVFVLSKLSMEGGAGGTGDVEIITNSTA</sequence>
<organism evidence="3 4">
    <name type="scientific">Triparma strigata</name>
    <dbReference type="NCBI Taxonomy" id="1606541"/>
    <lineage>
        <taxon>Eukaryota</taxon>
        <taxon>Sar</taxon>
        <taxon>Stramenopiles</taxon>
        <taxon>Ochrophyta</taxon>
        <taxon>Bolidophyceae</taxon>
        <taxon>Parmales</taxon>
        <taxon>Triparmaceae</taxon>
        <taxon>Triparma</taxon>
    </lineage>
</organism>
<dbReference type="OrthoDB" id="10502248at2759"/>
<evidence type="ECO:0000256" key="1">
    <source>
        <dbReference type="SAM" id="Phobius"/>
    </source>
</evidence>
<feature type="transmembrane region" description="Helical" evidence="1">
    <location>
        <begin position="285"/>
        <end position="311"/>
    </location>
</feature>
<accession>A0A9W7ELE4</accession>
<comment type="caution">
    <text evidence="3">The sequence shown here is derived from an EMBL/GenBank/DDBJ whole genome shotgun (WGS) entry which is preliminary data.</text>
</comment>
<dbReference type="AlphaFoldDB" id="A0A9W7ELE4"/>
<keyword evidence="2" id="KW-0732">Signal</keyword>
<reference evidence="4" key="1">
    <citation type="journal article" date="2023" name="Commun. Biol.">
        <title>Genome analysis of Parmales, the sister group of diatoms, reveals the evolutionary specialization of diatoms from phago-mixotrophs to photoautotrophs.</title>
        <authorList>
            <person name="Ban H."/>
            <person name="Sato S."/>
            <person name="Yoshikawa S."/>
            <person name="Yamada K."/>
            <person name="Nakamura Y."/>
            <person name="Ichinomiya M."/>
            <person name="Sato N."/>
            <person name="Blanc-Mathieu R."/>
            <person name="Endo H."/>
            <person name="Kuwata A."/>
            <person name="Ogata H."/>
        </authorList>
    </citation>
    <scope>NUCLEOTIDE SEQUENCE [LARGE SCALE GENOMIC DNA]</scope>
    <source>
        <strain evidence="4">NIES 3701</strain>
    </source>
</reference>
<feature type="chain" id="PRO_5040800103" evidence="2">
    <location>
        <begin position="18"/>
        <end position="573"/>
    </location>
</feature>
<dbReference type="EMBL" id="BRXY01000299">
    <property type="protein sequence ID" value="GMH85099.1"/>
    <property type="molecule type" value="Genomic_DNA"/>
</dbReference>
<proteinExistence type="predicted"/>
<keyword evidence="1" id="KW-1133">Transmembrane helix</keyword>
<dbReference type="Proteomes" id="UP001165085">
    <property type="component" value="Unassembled WGS sequence"/>
</dbReference>
<evidence type="ECO:0000313" key="4">
    <source>
        <dbReference type="Proteomes" id="UP001165085"/>
    </source>
</evidence>
<keyword evidence="1" id="KW-0812">Transmembrane</keyword>
<protein>
    <submittedName>
        <fullName evidence="3">Uncharacterized protein</fullName>
    </submittedName>
</protein>